<sequence>MNQEWSERCLAWRETHQNKKGGAAHLSHATRETRREPTMRRWAALALLLGATGATLATIAVVVFQLADDGGALVAEAGRPSARRCRLTKLKLQTRLGARHSRLRSPLRREGPGLVLLGAAGGRRAAARAALAYALAQTQIDGADARLPCCADPEWDFRKRPVRQALRGGRWPREAWLAPGAYHPFLTAMVPAAFGQFVVHVRDPMDLLVGAWAPRPLRALLRVAENASAATHAATQRAVAPLRLSRQARAVVGLAAPADPCFATYFESRLDALATGRWLPFVAERPDESLALLAAAYGWDADRLLPLATAPRPATLSAADRATLRHVEPYDAVLHGTAENALNAWVARASTSRADVAALRRRKDAWRRGCAGEAARTVPGPPPDICGWFANEETWRAPRCVPDMWAAWCAVSRRLPFVD</sequence>
<gene>
    <name evidence="2" type="ORF">PECAL_3P24520</name>
</gene>
<evidence type="ECO:0000256" key="1">
    <source>
        <dbReference type="SAM" id="Phobius"/>
    </source>
</evidence>
<dbReference type="AlphaFoldDB" id="A0A8J2SL72"/>
<keyword evidence="1" id="KW-0472">Membrane</keyword>
<accession>A0A8J2SL72</accession>
<evidence type="ECO:0000313" key="3">
    <source>
        <dbReference type="Proteomes" id="UP000789595"/>
    </source>
</evidence>
<name>A0A8J2SL72_9STRA</name>
<comment type="caution">
    <text evidence="2">The sequence shown here is derived from an EMBL/GenBank/DDBJ whole genome shotgun (WGS) entry which is preliminary data.</text>
</comment>
<organism evidence="2 3">
    <name type="scientific">Pelagomonas calceolata</name>
    <dbReference type="NCBI Taxonomy" id="35677"/>
    <lineage>
        <taxon>Eukaryota</taxon>
        <taxon>Sar</taxon>
        <taxon>Stramenopiles</taxon>
        <taxon>Ochrophyta</taxon>
        <taxon>Pelagophyceae</taxon>
        <taxon>Pelagomonadales</taxon>
        <taxon>Pelagomonadaceae</taxon>
        <taxon>Pelagomonas</taxon>
    </lineage>
</organism>
<dbReference type="Proteomes" id="UP000789595">
    <property type="component" value="Unassembled WGS sequence"/>
</dbReference>
<proteinExistence type="predicted"/>
<protein>
    <submittedName>
        <fullName evidence="2">Uncharacterized protein</fullName>
    </submittedName>
</protein>
<keyword evidence="3" id="KW-1185">Reference proteome</keyword>
<keyword evidence="1" id="KW-0812">Transmembrane</keyword>
<evidence type="ECO:0000313" key="2">
    <source>
        <dbReference type="EMBL" id="CAH0372453.1"/>
    </source>
</evidence>
<reference evidence="2" key="1">
    <citation type="submission" date="2021-11" db="EMBL/GenBank/DDBJ databases">
        <authorList>
            <consortium name="Genoscope - CEA"/>
            <person name="William W."/>
        </authorList>
    </citation>
    <scope>NUCLEOTIDE SEQUENCE</scope>
</reference>
<feature type="transmembrane region" description="Helical" evidence="1">
    <location>
        <begin position="42"/>
        <end position="64"/>
    </location>
</feature>
<dbReference type="EMBL" id="CAKKNE010000003">
    <property type="protein sequence ID" value="CAH0372453.1"/>
    <property type="molecule type" value="Genomic_DNA"/>
</dbReference>
<keyword evidence="1" id="KW-1133">Transmembrane helix</keyword>